<dbReference type="HAMAP" id="MF_00236">
    <property type="entry name" value="TatA_E"/>
    <property type="match status" value="1"/>
</dbReference>
<evidence type="ECO:0000256" key="9">
    <source>
        <dbReference type="HAMAP-Rule" id="MF_00236"/>
    </source>
</evidence>
<keyword evidence="8 9" id="KW-0472">Membrane</keyword>
<dbReference type="PANTHER" id="PTHR42982">
    <property type="entry name" value="SEC-INDEPENDENT PROTEIN TRANSLOCASE PROTEIN TATA"/>
    <property type="match status" value="1"/>
</dbReference>
<evidence type="ECO:0000256" key="7">
    <source>
        <dbReference type="ARBA" id="ARBA00023010"/>
    </source>
</evidence>
<reference evidence="10" key="1">
    <citation type="submission" date="2023-03" db="EMBL/GenBank/DDBJ databases">
        <title>Draft assemblies of triclosan tolerant bacteria isolated from returned activated sludge.</title>
        <authorList>
            <person name="Van Hamelsveld S."/>
        </authorList>
    </citation>
    <scope>NUCLEOTIDE SEQUENCE</scope>
    <source>
        <strain evidence="10">GW210015_S63</strain>
    </source>
</reference>
<comment type="similarity">
    <text evidence="9">Belongs to the TatA/E family.</text>
</comment>
<dbReference type="AlphaFoldDB" id="A0AAW6P7X9"/>
<protein>
    <recommendedName>
        <fullName evidence="9">Sec-independent protein translocase protein TatA</fullName>
    </recommendedName>
</protein>
<keyword evidence="3 9" id="KW-1003">Cell membrane</keyword>
<dbReference type="Pfam" id="PF02416">
    <property type="entry name" value="TatA_B_E"/>
    <property type="match status" value="1"/>
</dbReference>
<keyword evidence="2 9" id="KW-0813">Transport</keyword>
<comment type="function">
    <text evidence="9">Part of the twin-arginine translocation (Tat) system that transports large folded proteins containing a characteristic twin-arginine motif in their signal peptide across membranes. TatA could form the protein-conducting channel of the Tat system.</text>
</comment>
<dbReference type="NCBIfam" id="TIGR01411">
    <property type="entry name" value="tatAE"/>
    <property type="match status" value="1"/>
</dbReference>
<evidence type="ECO:0000313" key="10">
    <source>
        <dbReference type="EMBL" id="MDF3843831.1"/>
    </source>
</evidence>
<keyword evidence="5 9" id="KW-0653">Protein transport</keyword>
<dbReference type="GO" id="GO:0033281">
    <property type="term" value="C:TAT protein transport complex"/>
    <property type="evidence" value="ECO:0007669"/>
    <property type="project" value="UniProtKB-UniRule"/>
</dbReference>
<dbReference type="PANTHER" id="PTHR42982:SF1">
    <property type="entry name" value="SEC-INDEPENDENT PROTEIN TRANSLOCASE PROTEIN TATA"/>
    <property type="match status" value="1"/>
</dbReference>
<comment type="subunit">
    <text evidence="9">The Tat system comprises two distinct complexes: a TatABC complex, containing multiple copies of TatA, TatB and TatC subunits, and a separate TatA complex, containing only TatA subunits. Substrates initially bind to the TatABC complex, which probably triggers association of the separate TatA complex to form the active translocon.</text>
</comment>
<keyword evidence="6 9" id="KW-1133">Transmembrane helix</keyword>
<dbReference type="GO" id="GO:0008320">
    <property type="term" value="F:protein transmembrane transporter activity"/>
    <property type="evidence" value="ECO:0007669"/>
    <property type="project" value="UniProtKB-UniRule"/>
</dbReference>
<name>A0AAW6P7X9_9PSED</name>
<evidence type="ECO:0000256" key="6">
    <source>
        <dbReference type="ARBA" id="ARBA00022989"/>
    </source>
</evidence>
<keyword evidence="7 9" id="KW-0811">Translocation</keyword>
<evidence type="ECO:0000313" key="11">
    <source>
        <dbReference type="Proteomes" id="UP001220662"/>
    </source>
</evidence>
<dbReference type="Proteomes" id="UP001220662">
    <property type="component" value="Unassembled WGS sequence"/>
</dbReference>
<dbReference type="InterPro" id="IPR006312">
    <property type="entry name" value="TatA/E"/>
</dbReference>
<evidence type="ECO:0000256" key="2">
    <source>
        <dbReference type="ARBA" id="ARBA00022448"/>
    </source>
</evidence>
<dbReference type="GO" id="GO:0043953">
    <property type="term" value="P:protein transport by the Tat complex"/>
    <property type="evidence" value="ECO:0007669"/>
    <property type="project" value="UniProtKB-UniRule"/>
</dbReference>
<evidence type="ECO:0000256" key="5">
    <source>
        <dbReference type="ARBA" id="ARBA00022927"/>
    </source>
</evidence>
<evidence type="ECO:0000256" key="8">
    <source>
        <dbReference type="ARBA" id="ARBA00023136"/>
    </source>
</evidence>
<dbReference type="EMBL" id="JARJLR010000305">
    <property type="protein sequence ID" value="MDF3843831.1"/>
    <property type="molecule type" value="Genomic_DNA"/>
</dbReference>
<accession>A0AAW6P7X9</accession>
<dbReference type="InterPro" id="IPR003369">
    <property type="entry name" value="TatA/B/E"/>
</dbReference>
<keyword evidence="4 9" id="KW-0812">Transmembrane</keyword>
<proteinExistence type="inferred from homology"/>
<evidence type="ECO:0000256" key="1">
    <source>
        <dbReference type="ARBA" id="ARBA00004162"/>
    </source>
</evidence>
<evidence type="ECO:0000256" key="4">
    <source>
        <dbReference type="ARBA" id="ARBA00022692"/>
    </source>
</evidence>
<comment type="caution">
    <text evidence="10">The sequence shown here is derived from an EMBL/GenBank/DDBJ whole genome shotgun (WGS) entry which is preliminary data.</text>
</comment>
<evidence type="ECO:0000256" key="3">
    <source>
        <dbReference type="ARBA" id="ARBA00022475"/>
    </source>
</evidence>
<dbReference type="RefSeq" id="WP_043272451.1">
    <property type="nucleotide sequence ID" value="NZ_BGPP01000001.1"/>
</dbReference>
<sequence>MGIFDWKHWLVLLLVALLVFGSKRVKHLGSDLGEAIKGFRRSVNAEDEPAAQKLAGEEAIAEPRRLQESARQQA</sequence>
<dbReference type="Gene3D" id="1.20.5.3310">
    <property type="match status" value="1"/>
</dbReference>
<gene>
    <name evidence="9 10" type="primary">tatA</name>
    <name evidence="10" type="ORF">P3W55_19135</name>
</gene>
<comment type="subcellular location">
    <subcellularLocation>
        <location evidence="1 9">Cell membrane</location>
        <topology evidence="1 9">Single-pass membrane protein</topology>
    </subcellularLocation>
</comment>
<organism evidence="10 11">
    <name type="scientific">Pseudomonas citronellolis</name>
    <dbReference type="NCBI Taxonomy" id="53408"/>
    <lineage>
        <taxon>Bacteria</taxon>
        <taxon>Pseudomonadati</taxon>
        <taxon>Pseudomonadota</taxon>
        <taxon>Gammaproteobacteria</taxon>
        <taxon>Pseudomonadales</taxon>
        <taxon>Pseudomonadaceae</taxon>
        <taxon>Pseudomonas</taxon>
    </lineage>
</organism>